<dbReference type="InterPro" id="IPR036259">
    <property type="entry name" value="MFS_trans_sf"/>
</dbReference>
<dbReference type="PANTHER" id="PTHR48022">
    <property type="entry name" value="PLASTIDIC GLUCOSE TRANSPORTER 4"/>
    <property type="match status" value="1"/>
</dbReference>
<evidence type="ECO:0000313" key="6">
    <source>
        <dbReference type="EMBL" id="RSH85472.1"/>
    </source>
</evidence>
<sequence length="311" mass="34699">MTLPVLSSINGLPAYRKKYGHYTGSDYQLSPVWQTAITEASIIGNFIGIFASSWFQDKYGYRRTIQIGLILSTGFIFIVFYAPNVAVMFIGQVGLIGLIYVFGHTSLTRPDDVWGSMGRILQLCRYYASEVTPIRLRGYLTTYVNLCWVIRQFIGVGVLQGVNARTDEWAYQDYFKGSDLRRTEIACVAWAAQILSGSSFANQPTYFLQQAGFSTANSFNINLGAKGLAFIGTLLQAQTRLRLRARRSDGHTGLIGAISFPAVHNANAMFAAVFAPLGKLTGDRWAQAALVILWIFVYDFTVGMRHDAYYY</sequence>
<protein>
    <recommendedName>
        <fullName evidence="8">Major facilitator superfamily (MFS) profile domain-containing protein</fullName>
    </recommendedName>
</protein>
<feature type="transmembrane region" description="Helical" evidence="5">
    <location>
        <begin position="32"/>
        <end position="55"/>
    </location>
</feature>
<evidence type="ECO:0008006" key="8">
    <source>
        <dbReference type="Google" id="ProtNLM"/>
    </source>
</evidence>
<dbReference type="AlphaFoldDB" id="A0A427Y2Z3"/>
<dbReference type="InterPro" id="IPR005828">
    <property type="entry name" value="MFS_sugar_transport-like"/>
</dbReference>
<reference evidence="6 7" key="1">
    <citation type="submission" date="2018-11" db="EMBL/GenBank/DDBJ databases">
        <title>Genome sequence of Saitozyma podzolica DSM 27192.</title>
        <authorList>
            <person name="Aliyu H."/>
            <person name="Gorte O."/>
            <person name="Ochsenreither K."/>
        </authorList>
    </citation>
    <scope>NUCLEOTIDE SEQUENCE [LARGE SCALE GENOMIC DNA]</scope>
    <source>
        <strain evidence="6 7">DSM 27192</strain>
    </source>
</reference>
<dbReference type="Gene3D" id="1.20.1250.20">
    <property type="entry name" value="MFS general substrate transporter like domains"/>
    <property type="match status" value="1"/>
</dbReference>
<evidence type="ECO:0000256" key="5">
    <source>
        <dbReference type="SAM" id="Phobius"/>
    </source>
</evidence>
<dbReference type="EMBL" id="RSCD01000020">
    <property type="protein sequence ID" value="RSH85472.1"/>
    <property type="molecule type" value="Genomic_DNA"/>
</dbReference>
<dbReference type="Pfam" id="PF00083">
    <property type="entry name" value="Sugar_tr"/>
    <property type="match status" value="1"/>
</dbReference>
<dbReference type="GO" id="GO:0005351">
    <property type="term" value="F:carbohydrate:proton symporter activity"/>
    <property type="evidence" value="ECO:0007669"/>
    <property type="project" value="TreeGrafter"/>
</dbReference>
<evidence type="ECO:0000256" key="1">
    <source>
        <dbReference type="ARBA" id="ARBA00004141"/>
    </source>
</evidence>
<comment type="subcellular location">
    <subcellularLocation>
        <location evidence="1">Membrane</location>
        <topology evidence="1">Multi-pass membrane protein</topology>
    </subcellularLocation>
</comment>
<evidence type="ECO:0000256" key="2">
    <source>
        <dbReference type="ARBA" id="ARBA00022692"/>
    </source>
</evidence>
<feature type="transmembrane region" description="Helical" evidence="5">
    <location>
        <begin position="67"/>
        <end position="83"/>
    </location>
</feature>
<dbReference type="Proteomes" id="UP000279259">
    <property type="component" value="Unassembled WGS sequence"/>
</dbReference>
<name>A0A427Y2Z3_9TREE</name>
<feature type="transmembrane region" description="Helical" evidence="5">
    <location>
        <begin position="89"/>
        <end position="107"/>
    </location>
</feature>
<keyword evidence="2 5" id="KW-0812">Transmembrane</keyword>
<keyword evidence="3 5" id="KW-1133">Transmembrane helix</keyword>
<dbReference type="STRING" id="1890683.A0A427Y2Z3"/>
<dbReference type="InterPro" id="IPR050360">
    <property type="entry name" value="MFS_Sugar_Transporters"/>
</dbReference>
<comment type="caution">
    <text evidence="6">The sequence shown here is derived from an EMBL/GenBank/DDBJ whole genome shotgun (WGS) entry which is preliminary data.</text>
</comment>
<evidence type="ECO:0000256" key="3">
    <source>
        <dbReference type="ARBA" id="ARBA00022989"/>
    </source>
</evidence>
<accession>A0A427Y2Z3</accession>
<gene>
    <name evidence="6" type="ORF">EHS25_004868</name>
</gene>
<dbReference type="SUPFAM" id="SSF103473">
    <property type="entry name" value="MFS general substrate transporter"/>
    <property type="match status" value="1"/>
</dbReference>
<feature type="transmembrane region" description="Helical" evidence="5">
    <location>
        <begin position="252"/>
        <end position="273"/>
    </location>
</feature>
<feature type="transmembrane region" description="Helical" evidence="5">
    <location>
        <begin position="285"/>
        <end position="302"/>
    </location>
</feature>
<dbReference type="GO" id="GO:0016020">
    <property type="term" value="C:membrane"/>
    <property type="evidence" value="ECO:0007669"/>
    <property type="project" value="UniProtKB-SubCell"/>
</dbReference>
<keyword evidence="7" id="KW-1185">Reference proteome</keyword>
<keyword evidence="4 5" id="KW-0472">Membrane</keyword>
<organism evidence="6 7">
    <name type="scientific">Saitozyma podzolica</name>
    <dbReference type="NCBI Taxonomy" id="1890683"/>
    <lineage>
        <taxon>Eukaryota</taxon>
        <taxon>Fungi</taxon>
        <taxon>Dikarya</taxon>
        <taxon>Basidiomycota</taxon>
        <taxon>Agaricomycotina</taxon>
        <taxon>Tremellomycetes</taxon>
        <taxon>Tremellales</taxon>
        <taxon>Trimorphomycetaceae</taxon>
        <taxon>Saitozyma</taxon>
    </lineage>
</organism>
<evidence type="ECO:0000256" key="4">
    <source>
        <dbReference type="ARBA" id="ARBA00023136"/>
    </source>
</evidence>
<dbReference type="OrthoDB" id="3423969at2759"/>
<proteinExistence type="predicted"/>
<dbReference type="PANTHER" id="PTHR48022:SF5">
    <property type="entry name" value="ALPHA-GLUCOSIDES PERMEASE MPH2-RELATED"/>
    <property type="match status" value="1"/>
</dbReference>
<evidence type="ECO:0000313" key="7">
    <source>
        <dbReference type="Proteomes" id="UP000279259"/>
    </source>
</evidence>